<protein>
    <submittedName>
        <fullName evidence="1">Uncharacterized protein</fullName>
    </submittedName>
</protein>
<comment type="caution">
    <text evidence="1">The sequence shown here is derived from an EMBL/GenBank/DDBJ whole genome shotgun (WGS) entry which is preliminary data.</text>
</comment>
<dbReference type="Proteomes" id="UP000434172">
    <property type="component" value="Unassembled WGS sequence"/>
</dbReference>
<name>A0A8H3ZMJ5_9PEZI</name>
<sequence length="135" mass="15060">MPTKKKSVAKSSHRAWSYPLRNRRQIDRDKNPECGDDQDLVKLEDFEKHPIKDPGYIRIVIADPAITPQLAAEIAAKLSGLKCIITDSITSRLTLLEINMDNFNSIDTIVREPLPNGEFSITNRPLGGPPLAPMV</sequence>
<evidence type="ECO:0000313" key="1">
    <source>
        <dbReference type="EMBL" id="KAF0317080.1"/>
    </source>
</evidence>
<evidence type="ECO:0000313" key="2">
    <source>
        <dbReference type="Proteomes" id="UP000434172"/>
    </source>
</evidence>
<gene>
    <name evidence="1" type="ORF">GQ607_015667</name>
</gene>
<proteinExistence type="predicted"/>
<organism evidence="1 2">
    <name type="scientific">Colletotrichum asianum</name>
    <dbReference type="NCBI Taxonomy" id="702518"/>
    <lineage>
        <taxon>Eukaryota</taxon>
        <taxon>Fungi</taxon>
        <taxon>Dikarya</taxon>
        <taxon>Ascomycota</taxon>
        <taxon>Pezizomycotina</taxon>
        <taxon>Sordariomycetes</taxon>
        <taxon>Hypocreomycetidae</taxon>
        <taxon>Glomerellales</taxon>
        <taxon>Glomerellaceae</taxon>
        <taxon>Colletotrichum</taxon>
        <taxon>Colletotrichum gloeosporioides species complex</taxon>
    </lineage>
</organism>
<keyword evidence="2" id="KW-1185">Reference proteome</keyword>
<dbReference type="EMBL" id="WOWK01000138">
    <property type="protein sequence ID" value="KAF0317080.1"/>
    <property type="molecule type" value="Genomic_DNA"/>
</dbReference>
<reference evidence="1 2" key="1">
    <citation type="submission" date="2019-12" db="EMBL/GenBank/DDBJ databases">
        <title>A genome sequence resource for the geographically widespread anthracnose pathogen Colletotrichum asianum.</title>
        <authorList>
            <person name="Meng Y."/>
        </authorList>
    </citation>
    <scope>NUCLEOTIDE SEQUENCE [LARGE SCALE GENOMIC DNA]</scope>
    <source>
        <strain evidence="1 2">ICMP 18580</strain>
    </source>
</reference>
<accession>A0A8H3ZMJ5</accession>
<dbReference type="AlphaFoldDB" id="A0A8H3ZMJ5"/>
<dbReference type="OrthoDB" id="10543801at2759"/>